<evidence type="ECO:0000313" key="1">
    <source>
        <dbReference type="EMBL" id="VEL37914.1"/>
    </source>
</evidence>
<proteinExistence type="predicted"/>
<reference evidence="1" key="1">
    <citation type="submission" date="2018-11" db="EMBL/GenBank/DDBJ databases">
        <authorList>
            <consortium name="Pathogen Informatics"/>
        </authorList>
    </citation>
    <scope>NUCLEOTIDE SEQUENCE</scope>
</reference>
<evidence type="ECO:0000313" key="2">
    <source>
        <dbReference type="Proteomes" id="UP000784294"/>
    </source>
</evidence>
<accession>A0A448XJ54</accession>
<dbReference type="EMBL" id="CAAALY010256335">
    <property type="protein sequence ID" value="VEL37914.1"/>
    <property type="molecule type" value="Genomic_DNA"/>
</dbReference>
<dbReference type="Proteomes" id="UP000784294">
    <property type="component" value="Unassembled WGS sequence"/>
</dbReference>
<sequence>MANQIGPETDRTIPSADWPEVSWDRFDIRHLCHSRQLVYGRVKSALTGRRGAYHCVYLGLSLSSLPSCALFCLALGACVLFWPVLPNNAISFPPCTHHPKSPLPTASNTLPSAGLRIPASSHLRVFTTSRLRLSHTPFVLASICVKSFHYYNQLRRHGESSTGLRYGRSHFQEAIAQPPFGAEIT</sequence>
<dbReference type="AlphaFoldDB" id="A0A448XJ54"/>
<protein>
    <submittedName>
        <fullName evidence="1">Uncharacterized protein</fullName>
    </submittedName>
</protein>
<gene>
    <name evidence="1" type="ORF">PXEA_LOCUS31354</name>
</gene>
<organism evidence="1 2">
    <name type="scientific">Protopolystoma xenopodis</name>
    <dbReference type="NCBI Taxonomy" id="117903"/>
    <lineage>
        <taxon>Eukaryota</taxon>
        <taxon>Metazoa</taxon>
        <taxon>Spiralia</taxon>
        <taxon>Lophotrochozoa</taxon>
        <taxon>Platyhelminthes</taxon>
        <taxon>Monogenea</taxon>
        <taxon>Polyopisthocotylea</taxon>
        <taxon>Polystomatidea</taxon>
        <taxon>Polystomatidae</taxon>
        <taxon>Protopolystoma</taxon>
    </lineage>
</organism>
<keyword evidence="2" id="KW-1185">Reference proteome</keyword>
<comment type="caution">
    <text evidence="1">The sequence shown here is derived from an EMBL/GenBank/DDBJ whole genome shotgun (WGS) entry which is preliminary data.</text>
</comment>
<name>A0A448XJ54_9PLAT</name>